<comment type="caution">
    <text evidence="1">The sequence shown here is derived from an EMBL/GenBank/DDBJ whole genome shotgun (WGS) entry which is preliminary data.</text>
</comment>
<keyword evidence="2" id="KW-1185">Reference proteome</keyword>
<accession>A0ABP7P023</accession>
<evidence type="ECO:0000313" key="2">
    <source>
        <dbReference type="Proteomes" id="UP001418444"/>
    </source>
</evidence>
<dbReference type="InterPro" id="IPR025859">
    <property type="entry name" value="AurF/CmlI"/>
</dbReference>
<dbReference type="EMBL" id="BAAAZW010000004">
    <property type="protein sequence ID" value="GAA3957415.1"/>
    <property type="molecule type" value="Genomic_DNA"/>
</dbReference>
<proteinExistence type="predicted"/>
<dbReference type="InterPro" id="IPR012348">
    <property type="entry name" value="RNR-like"/>
</dbReference>
<dbReference type="SUPFAM" id="SSF47240">
    <property type="entry name" value="Ferritin-like"/>
    <property type="match status" value="1"/>
</dbReference>
<sequence length="312" mass="35916">MTSTDTRRRGHAERGDYDRDARLGVARRLLKGSSNRSYDPIVDLDFDAPLEEGKFFLPPKVVTLYGTDLWESMTTEQQIELSRQELANILSVGIWFENLLNRALLIRLMREDPAAATSHYELTEMGDECRHMTMFGKVIERVGARAFAMRRWERAVMHVLPLTMRGTMLWVVTLVGEELFDALQRVIKDDPELQPIVARLMQIHVTEEARHIGFARDGVLRRMPIRSRTETLLSANLHGLGGPVFRRLFTNPEMYRRAGLPNPREVTRIARANPYFRESQLLSFAPLAAFLRQADLMGPIGERLWRRTGFLP</sequence>
<dbReference type="Gene3D" id="1.10.620.20">
    <property type="entry name" value="Ribonucleotide Reductase, subunit A"/>
    <property type="match status" value="1"/>
</dbReference>
<dbReference type="Proteomes" id="UP001418444">
    <property type="component" value="Unassembled WGS sequence"/>
</dbReference>
<organism evidence="1 2">
    <name type="scientific">Gordonia caeni</name>
    <dbReference type="NCBI Taxonomy" id="1007097"/>
    <lineage>
        <taxon>Bacteria</taxon>
        <taxon>Bacillati</taxon>
        <taxon>Actinomycetota</taxon>
        <taxon>Actinomycetes</taxon>
        <taxon>Mycobacteriales</taxon>
        <taxon>Gordoniaceae</taxon>
        <taxon>Gordonia</taxon>
    </lineage>
</organism>
<name>A0ABP7P023_9ACTN</name>
<dbReference type="Pfam" id="PF11583">
    <property type="entry name" value="AurF"/>
    <property type="match status" value="1"/>
</dbReference>
<dbReference type="RefSeq" id="WP_344782384.1">
    <property type="nucleotide sequence ID" value="NZ_BAAAZW010000004.1"/>
</dbReference>
<protein>
    <recommendedName>
        <fullName evidence="3">Diiron oxygenase</fullName>
    </recommendedName>
</protein>
<evidence type="ECO:0000313" key="1">
    <source>
        <dbReference type="EMBL" id="GAA3957415.1"/>
    </source>
</evidence>
<reference evidence="2" key="1">
    <citation type="journal article" date="2019" name="Int. J. Syst. Evol. Microbiol.">
        <title>The Global Catalogue of Microorganisms (GCM) 10K type strain sequencing project: providing services to taxonomists for standard genome sequencing and annotation.</title>
        <authorList>
            <consortium name="The Broad Institute Genomics Platform"/>
            <consortium name="The Broad Institute Genome Sequencing Center for Infectious Disease"/>
            <person name="Wu L."/>
            <person name="Ma J."/>
        </authorList>
    </citation>
    <scope>NUCLEOTIDE SEQUENCE [LARGE SCALE GENOMIC DNA]</scope>
    <source>
        <strain evidence="2">JCM 16923</strain>
    </source>
</reference>
<gene>
    <name evidence="1" type="ORF">GCM10022231_15780</name>
</gene>
<evidence type="ECO:0008006" key="3">
    <source>
        <dbReference type="Google" id="ProtNLM"/>
    </source>
</evidence>
<dbReference type="InterPro" id="IPR009078">
    <property type="entry name" value="Ferritin-like_SF"/>
</dbReference>